<feature type="transmembrane region" description="Helical" evidence="5">
    <location>
        <begin position="71"/>
        <end position="91"/>
    </location>
</feature>
<evidence type="ECO:0000256" key="2">
    <source>
        <dbReference type="ARBA" id="ARBA00022692"/>
    </source>
</evidence>
<accession>A0A5B0G9L9</accession>
<protein>
    <submittedName>
        <fullName evidence="6">DoxX family protein</fullName>
    </submittedName>
</protein>
<sequence length="174" mass="18406">MVSGARSAAPAGRSDVRTSALQGNPSWVAALLARSWVLPLARLALVSAYLIGGVDKLAHFHDAILEQGHFGLHPGVLWATLAIVVELGGSFCVVFNRLVWLGAGGLSALTAVAMLVANNFWSLTGNARFIALNGFFEHLGLIAAFIAVTYLASGAHRSRGNAQLNPDRNFQHHA</sequence>
<keyword evidence="4 5" id="KW-0472">Membrane</keyword>
<feature type="transmembrane region" description="Helical" evidence="5">
    <location>
        <begin position="27"/>
        <end position="51"/>
    </location>
</feature>
<name>A0A5B0G9L9_9BURK</name>
<evidence type="ECO:0000313" key="7">
    <source>
        <dbReference type="Proteomes" id="UP000325273"/>
    </source>
</evidence>
<keyword evidence="2 5" id="KW-0812">Transmembrane</keyword>
<dbReference type="Pfam" id="PF07681">
    <property type="entry name" value="DoxX"/>
    <property type="match status" value="1"/>
</dbReference>
<reference evidence="6 7" key="1">
    <citation type="submission" date="2019-08" db="EMBL/GenBank/DDBJ databases">
        <title>Paraburkholderia sp. DCY113.</title>
        <authorList>
            <person name="Kang J."/>
        </authorList>
    </citation>
    <scope>NUCLEOTIDE SEQUENCE [LARGE SCALE GENOMIC DNA]</scope>
    <source>
        <strain evidence="6 7">DCY113</strain>
    </source>
</reference>
<gene>
    <name evidence="6" type="ORF">FVF58_43545</name>
</gene>
<feature type="transmembrane region" description="Helical" evidence="5">
    <location>
        <begin position="98"/>
        <end position="117"/>
    </location>
</feature>
<dbReference type="Proteomes" id="UP000325273">
    <property type="component" value="Unassembled WGS sequence"/>
</dbReference>
<dbReference type="EMBL" id="VTUZ01000054">
    <property type="protein sequence ID" value="KAA0998720.1"/>
    <property type="molecule type" value="Genomic_DNA"/>
</dbReference>
<evidence type="ECO:0000256" key="3">
    <source>
        <dbReference type="ARBA" id="ARBA00022989"/>
    </source>
</evidence>
<keyword evidence="7" id="KW-1185">Reference proteome</keyword>
<dbReference type="AlphaFoldDB" id="A0A5B0G9L9"/>
<organism evidence="6 7">
    <name type="scientific">Paraburkholderia panacisoli</name>
    <dbReference type="NCBI Taxonomy" id="2603818"/>
    <lineage>
        <taxon>Bacteria</taxon>
        <taxon>Pseudomonadati</taxon>
        <taxon>Pseudomonadota</taxon>
        <taxon>Betaproteobacteria</taxon>
        <taxon>Burkholderiales</taxon>
        <taxon>Burkholderiaceae</taxon>
        <taxon>Paraburkholderia</taxon>
    </lineage>
</organism>
<evidence type="ECO:0000256" key="1">
    <source>
        <dbReference type="ARBA" id="ARBA00004141"/>
    </source>
</evidence>
<comment type="caution">
    <text evidence="6">The sequence shown here is derived from an EMBL/GenBank/DDBJ whole genome shotgun (WGS) entry which is preliminary data.</text>
</comment>
<evidence type="ECO:0000256" key="5">
    <source>
        <dbReference type="SAM" id="Phobius"/>
    </source>
</evidence>
<comment type="subcellular location">
    <subcellularLocation>
        <location evidence="1">Membrane</location>
        <topology evidence="1">Multi-pass membrane protein</topology>
    </subcellularLocation>
</comment>
<keyword evidence="3 5" id="KW-1133">Transmembrane helix</keyword>
<proteinExistence type="predicted"/>
<dbReference type="GO" id="GO:0016020">
    <property type="term" value="C:membrane"/>
    <property type="evidence" value="ECO:0007669"/>
    <property type="project" value="UniProtKB-SubCell"/>
</dbReference>
<evidence type="ECO:0000256" key="4">
    <source>
        <dbReference type="ARBA" id="ARBA00023136"/>
    </source>
</evidence>
<feature type="transmembrane region" description="Helical" evidence="5">
    <location>
        <begin position="129"/>
        <end position="152"/>
    </location>
</feature>
<evidence type="ECO:0000313" key="6">
    <source>
        <dbReference type="EMBL" id="KAA0998720.1"/>
    </source>
</evidence>
<dbReference type="InterPro" id="IPR032808">
    <property type="entry name" value="DoxX"/>
</dbReference>